<evidence type="ECO:0000256" key="8">
    <source>
        <dbReference type="ARBA" id="ARBA00022840"/>
    </source>
</evidence>
<feature type="binding site" evidence="11">
    <location>
        <begin position="236"/>
        <end position="237"/>
    </location>
    <ligand>
        <name>ATP</name>
        <dbReference type="ChEBI" id="CHEBI:30616"/>
    </ligand>
</feature>
<evidence type="ECO:0000256" key="6">
    <source>
        <dbReference type="ARBA" id="ARBA00022741"/>
    </source>
</evidence>
<evidence type="ECO:0000256" key="7">
    <source>
        <dbReference type="ARBA" id="ARBA00022833"/>
    </source>
</evidence>
<dbReference type="FunFam" id="3.40.50.720:FF:000033">
    <property type="entry name" value="Adenylyltransferase and sulfurtransferase MOCS3"/>
    <property type="match status" value="1"/>
</dbReference>
<feature type="coiled-coil region" evidence="12">
    <location>
        <begin position="6"/>
        <end position="40"/>
    </location>
</feature>
<keyword evidence="4 11" id="KW-0819">tRNA processing</keyword>
<evidence type="ECO:0000256" key="3">
    <source>
        <dbReference type="ARBA" id="ARBA00022679"/>
    </source>
</evidence>
<comment type="caution">
    <text evidence="11">Lacks conserved residue(s) required for the propagation of feature annotation.</text>
</comment>
<feature type="binding site" evidence="11">
    <location>
        <position position="143"/>
    </location>
    <ligand>
        <name>ATP</name>
        <dbReference type="ChEBI" id="CHEBI:30616"/>
    </ligand>
</feature>
<dbReference type="GO" id="GO:0046872">
    <property type="term" value="F:metal ion binding"/>
    <property type="evidence" value="ECO:0007669"/>
    <property type="project" value="UniProtKB-KW"/>
</dbReference>
<evidence type="ECO:0000256" key="2">
    <source>
        <dbReference type="ARBA" id="ARBA00022490"/>
    </source>
</evidence>
<comment type="similarity">
    <text evidence="11">In the N-terminal section; belongs to the HesA/MoeB/ThiF family. UBA4 subfamily.</text>
</comment>
<dbReference type="GO" id="GO:0002143">
    <property type="term" value="P:tRNA wobble position uridine thiolation"/>
    <property type="evidence" value="ECO:0007669"/>
    <property type="project" value="InterPro"/>
</dbReference>
<comment type="pathway">
    <text evidence="11">tRNA modification; 5-methoxycarbonylmethyl-2-thiouridine-tRNA biosynthesis.</text>
</comment>
<comment type="cofactor">
    <cofactor evidence="11">
        <name>Zn(2+)</name>
        <dbReference type="ChEBI" id="CHEBI:29105"/>
    </cofactor>
    <text evidence="11">Binds 1 zinc ion per subunit.</text>
</comment>
<dbReference type="InterPro" id="IPR036873">
    <property type="entry name" value="Rhodanese-like_dom_sf"/>
</dbReference>
<dbReference type="GO" id="GO:0005829">
    <property type="term" value="C:cytosol"/>
    <property type="evidence" value="ECO:0007669"/>
    <property type="project" value="UniProtKB-SubCell"/>
</dbReference>
<dbReference type="InterPro" id="IPR035985">
    <property type="entry name" value="Ubiquitin-activating_enz"/>
</dbReference>
<feature type="active site" description="Cysteine persulfide intermediate; for sulfurtransferase activity" evidence="11">
    <location>
        <position position="459"/>
    </location>
</feature>
<dbReference type="Pfam" id="PF00899">
    <property type="entry name" value="ThiF"/>
    <property type="match status" value="1"/>
</dbReference>
<evidence type="ECO:0000256" key="10">
    <source>
        <dbReference type="ARBA" id="ARBA00023268"/>
    </source>
</evidence>
<comment type="subcellular location">
    <subcellularLocation>
        <location evidence="1">Cytoplasm</location>
        <location evidence="1">Cytosol</location>
    </subcellularLocation>
</comment>
<dbReference type="GO" id="GO:0006777">
    <property type="term" value="P:Mo-molybdopterin cofactor biosynthetic process"/>
    <property type="evidence" value="ECO:0007669"/>
    <property type="project" value="UniProtKB-UniRule"/>
</dbReference>
<dbReference type="GO" id="GO:0005524">
    <property type="term" value="F:ATP binding"/>
    <property type="evidence" value="ECO:0007669"/>
    <property type="project" value="UniProtKB-KW"/>
</dbReference>
<comment type="function">
    <text evidence="11">Plays a central role in 2-thiolation of mcm(5)S(2)U at tRNA wobble positions of cytosolic tRNA(Lys), tRNA(Glu) and tRNA(Gln). Acts by mediating the C-terminal thiocarboxylation of the sulfur carrier URM1. Its N-terminus first activates URM1 as acyl-adenylate (-COAMP), then the persulfide sulfur on the catalytic cysteine is transferred to URM1 to form thiocarboxylation (-COSH) of its C-terminus. The reaction probably involves hydrogen sulfide that is generated from the persulfide intermediate and that acts as nucleophile towards URM1. Subsequently, a transient disulfide bond is formed. Does not use thiosulfate as sulfur donor; NFS1 probably acting as a sulfur donor for thiocarboxylation reactions.</text>
</comment>
<dbReference type="EC" id="2.8.1.-" evidence="11"/>
<dbReference type="GO" id="GO:0042292">
    <property type="term" value="F:URM1 activating enzyme activity"/>
    <property type="evidence" value="ECO:0007669"/>
    <property type="project" value="TreeGrafter"/>
</dbReference>
<dbReference type="EMBL" id="HBUF01052829">
    <property type="protein sequence ID" value="CAG6622575.1"/>
    <property type="molecule type" value="Transcribed_RNA"/>
</dbReference>
<evidence type="ECO:0000256" key="1">
    <source>
        <dbReference type="ARBA" id="ARBA00004514"/>
    </source>
</evidence>
<feature type="binding site" evidence="11">
    <location>
        <position position="277"/>
    </location>
    <ligand>
        <name>Zn(2+)</name>
        <dbReference type="ChEBI" id="CHEBI:29105"/>
    </ligand>
</feature>
<feature type="binding site" evidence="11">
    <location>
        <position position="350"/>
    </location>
    <ligand>
        <name>Zn(2+)</name>
        <dbReference type="ChEBI" id="CHEBI:29105"/>
    </ligand>
</feature>
<dbReference type="HAMAP" id="MF_03049">
    <property type="entry name" value="MOCS3_Uba4"/>
    <property type="match status" value="1"/>
</dbReference>
<dbReference type="PANTHER" id="PTHR10953">
    <property type="entry name" value="UBIQUITIN-ACTIVATING ENZYME E1"/>
    <property type="match status" value="1"/>
</dbReference>
<organism evidence="14">
    <name type="scientific">Cacopsylla melanoneura</name>
    <dbReference type="NCBI Taxonomy" id="428564"/>
    <lineage>
        <taxon>Eukaryota</taxon>
        <taxon>Metazoa</taxon>
        <taxon>Ecdysozoa</taxon>
        <taxon>Arthropoda</taxon>
        <taxon>Hexapoda</taxon>
        <taxon>Insecta</taxon>
        <taxon>Pterygota</taxon>
        <taxon>Neoptera</taxon>
        <taxon>Paraneoptera</taxon>
        <taxon>Hemiptera</taxon>
        <taxon>Sternorrhyncha</taxon>
        <taxon>Psylloidea</taxon>
        <taxon>Psyllidae</taxon>
        <taxon>Psyllinae</taxon>
        <taxon>Cacopsylla</taxon>
    </lineage>
</organism>
<keyword evidence="7 11" id="KW-0862">Zinc</keyword>
<keyword evidence="12" id="KW-0175">Coiled coil</keyword>
<feature type="binding site" evidence="11">
    <location>
        <begin position="171"/>
        <end position="175"/>
    </location>
    <ligand>
        <name>ATP</name>
        <dbReference type="ChEBI" id="CHEBI:30616"/>
    </ligand>
</feature>
<dbReference type="SUPFAM" id="SSF69572">
    <property type="entry name" value="Activating enzymes of the ubiquitin-like proteins"/>
    <property type="match status" value="1"/>
</dbReference>
<evidence type="ECO:0000256" key="4">
    <source>
        <dbReference type="ARBA" id="ARBA00022694"/>
    </source>
</evidence>
<dbReference type="InterPro" id="IPR000594">
    <property type="entry name" value="ThiF_NAD_FAD-bd"/>
</dbReference>
<keyword evidence="9 11" id="KW-0501">Molybdenum cofactor biosynthesis</keyword>
<dbReference type="InterPro" id="IPR028885">
    <property type="entry name" value="MOCS3/Uba4"/>
</dbReference>
<dbReference type="InterPro" id="IPR045886">
    <property type="entry name" value="ThiF/MoeB/HesA"/>
</dbReference>
<keyword evidence="6 11" id="KW-0547">Nucleotide-binding</keyword>
<dbReference type="SMART" id="SM00450">
    <property type="entry name" value="RHOD"/>
    <property type="match status" value="1"/>
</dbReference>
<dbReference type="InterPro" id="IPR001763">
    <property type="entry name" value="Rhodanese-like_dom"/>
</dbReference>
<name>A0A8D8M5U6_9HEMI</name>
<keyword evidence="3 11" id="KW-0808">Transferase</keyword>
<evidence type="ECO:0000256" key="9">
    <source>
        <dbReference type="ARBA" id="ARBA00023150"/>
    </source>
</evidence>
<evidence type="ECO:0000256" key="11">
    <source>
        <dbReference type="HAMAP-Rule" id="MF_03049"/>
    </source>
</evidence>
<dbReference type="GO" id="GO:0070566">
    <property type="term" value="F:adenylyltransferase activity"/>
    <property type="evidence" value="ECO:0007669"/>
    <property type="project" value="InterPro"/>
</dbReference>
<dbReference type="UniPathway" id="UPA00988"/>
<protein>
    <recommendedName>
        <fullName evidence="11">Adenylyltransferase and sulfurtransferase MOCS3 homolog</fullName>
    </recommendedName>
    <alternativeName>
        <fullName evidence="11">UBA4 homolog</fullName>
    </alternativeName>
    <alternativeName>
        <fullName evidence="11">Ubiquitin-like protein activator 4 homolog</fullName>
    </alternativeName>
    <domain>
        <recommendedName>
            <fullName evidence="11">Adenylyltransferase</fullName>
            <ecNumber evidence="11">2.7.7.-</ecNumber>
        </recommendedName>
    </domain>
    <domain>
        <recommendedName>
            <fullName evidence="11">Sulfurtransferase</fullName>
            <ecNumber evidence="11">2.8.1.-</ecNumber>
        </recommendedName>
    </domain>
</protein>
<feature type="active site" description="Glycyl thioester intermediate; for adenylyltransferase activity" evidence="11">
    <location>
        <position position="294"/>
    </location>
</feature>
<dbReference type="EC" id="2.7.7.-" evidence="11"/>
<sequence>MNTDKNDQLHNQIGRLKQKIHDLNQELVRSENQLNELEREDDLRKLKSGCLDFKANSERNGVDVNAKWCKTELGQDNTNCQDHGKLKDLEESPKTSSVDHYIVAKFSKHVTERYSRQIILDQIGVTGQEKLLNASVLIVGCGGIGSPAIQYLAACGVGTLGLVDYDTVELSNLHRQVIHTTDRIGMSKVDSARAYVNGINSNITVHMYNTLLNSSNACDIISQYSQSFPSMLDACDNAPTRYLVNDACLITGCPLVSASALGWDGQLCVYNYKDAPCYRCIYPVPPPPETVGSCGDNGVLGPVPGLMGTLQAVEAIKIILGLPVLSKLLIYDAECSTFLAVKLRMKKSNCVCSKPSELNLVDYEVFCLSKANDKTPALSLLTPADHISVRDYQDTYLARNIEHVLLDVRNKNEFDMVHLANAVQVSMNQIELMLVETCPDELTPLVKKILLSKTVFVICRRGNDSQKVVLVLRDWIRKQNAEENVKVKGEKICDHKGQSEEPWIRNIKEGYQGWCKYIDKSIPMY</sequence>
<reference evidence="14" key="1">
    <citation type="submission" date="2021-05" db="EMBL/GenBank/DDBJ databases">
        <authorList>
            <person name="Alioto T."/>
            <person name="Alioto T."/>
            <person name="Gomez Garrido J."/>
        </authorList>
    </citation>
    <scope>NUCLEOTIDE SEQUENCE</scope>
</reference>
<evidence type="ECO:0000256" key="5">
    <source>
        <dbReference type="ARBA" id="ARBA00022723"/>
    </source>
</evidence>
<keyword evidence="14" id="KW-0548">Nucleotidyltransferase</keyword>
<evidence type="ECO:0000313" key="14">
    <source>
        <dbReference type="EMBL" id="CAG6622575.1"/>
    </source>
</evidence>
<dbReference type="AlphaFoldDB" id="A0A8D8M5U6"/>
<keyword evidence="2 11" id="KW-0963">Cytoplasm</keyword>
<keyword evidence="10 11" id="KW-0511">Multifunctional enzyme</keyword>
<evidence type="ECO:0000256" key="12">
    <source>
        <dbReference type="SAM" id="Coils"/>
    </source>
</evidence>
<dbReference type="PROSITE" id="PS50206">
    <property type="entry name" value="RHODANESE_3"/>
    <property type="match status" value="1"/>
</dbReference>
<dbReference type="Pfam" id="PF00581">
    <property type="entry name" value="Rhodanese"/>
    <property type="match status" value="1"/>
</dbReference>
<feature type="domain" description="Rhodanese" evidence="13">
    <location>
        <begin position="402"/>
        <end position="523"/>
    </location>
</feature>
<evidence type="ECO:0000259" key="13">
    <source>
        <dbReference type="PROSITE" id="PS50206"/>
    </source>
</evidence>
<dbReference type="GO" id="GO:0032447">
    <property type="term" value="P:protein urmylation"/>
    <property type="evidence" value="ECO:0007669"/>
    <property type="project" value="TreeGrafter"/>
</dbReference>
<feature type="binding site" evidence="11">
    <location>
        <position position="280"/>
    </location>
    <ligand>
        <name>Zn(2+)</name>
        <dbReference type="ChEBI" id="CHEBI:29105"/>
    </ligand>
</feature>
<feature type="binding site" evidence="11">
    <location>
        <position position="188"/>
    </location>
    <ligand>
        <name>ATP</name>
        <dbReference type="ChEBI" id="CHEBI:30616"/>
    </ligand>
</feature>
<accession>A0A8D8M5U6</accession>
<feature type="binding site" evidence="11">
    <location>
        <position position="164"/>
    </location>
    <ligand>
        <name>ATP</name>
        <dbReference type="ChEBI" id="CHEBI:30616"/>
    </ligand>
</feature>
<keyword evidence="8 11" id="KW-0067">ATP-binding</keyword>
<keyword evidence="5 11" id="KW-0479">Metal-binding</keyword>
<dbReference type="Gene3D" id="3.40.250.10">
    <property type="entry name" value="Rhodanese-like domain"/>
    <property type="match status" value="1"/>
</dbReference>
<proteinExistence type="inferred from homology"/>
<dbReference type="PANTHER" id="PTHR10953:SF102">
    <property type="entry name" value="ADENYLYLTRANSFERASE AND SULFURTRANSFERASE MOCS3"/>
    <property type="match status" value="1"/>
</dbReference>
<dbReference type="GO" id="GO:0004792">
    <property type="term" value="F:thiosulfate-cyanide sulfurtransferase activity"/>
    <property type="evidence" value="ECO:0007669"/>
    <property type="project" value="TreeGrafter"/>
</dbReference>
<dbReference type="CDD" id="cd00757">
    <property type="entry name" value="ThiF_MoeB_HesA_family"/>
    <property type="match status" value="1"/>
</dbReference>
<dbReference type="Gene3D" id="3.40.50.720">
    <property type="entry name" value="NAD(P)-binding Rossmann-like Domain"/>
    <property type="match status" value="1"/>
</dbReference>